<gene>
    <name evidence="9" type="ORF">E3P99_03554</name>
</gene>
<dbReference type="InterPro" id="IPR018203">
    <property type="entry name" value="GDP_dissociation_inhibitor"/>
</dbReference>
<dbReference type="Gene3D" id="1.10.405.10">
    <property type="entry name" value="Guanine Nucleotide Dissociation Inhibitor, domain 1"/>
    <property type="match status" value="1"/>
</dbReference>
<dbReference type="Gene3D" id="3.30.519.10">
    <property type="entry name" value="Guanine Nucleotide Dissociation Inhibitor, domain 2"/>
    <property type="match status" value="1"/>
</dbReference>
<dbReference type="Pfam" id="PF00996">
    <property type="entry name" value="GDI"/>
    <property type="match status" value="1"/>
</dbReference>
<dbReference type="CDD" id="cd15832">
    <property type="entry name" value="SNAP"/>
    <property type="match status" value="1"/>
</dbReference>
<feature type="compositionally biased region" description="Polar residues" evidence="8">
    <location>
        <begin position="29"/>
        <end position="41"/>
    </location>
</feature>
<dbReference type="InterPro" id="IPR000744">
    <property type="entry name" value="NSF_attach"/>
</dbReference>
<dbReference type="FunFam" id="1.25.40.10:FF:000049">
    <property type="entry name" value="Alpha-soluble NSF attachment protein-like"/>
    <property type="match status" value="1"/>
</dbReference>
<dbReference type="PANTHER" id="PTHR13768">
    <property type="entry name" value="SOLUBLE NSF ATTACHMENT PROTEIN SNAP"/>
    <property type="match status" value="1"/>
</dbReference>
<feature type="compositionally biased region" description="Acidic residues" evidence="8">
    <location>
        <begin position="735"/>
        <end position="748"/>
    </location>
</feature>
<dbReference type="Proteomes" id="UP000310189">
    <property type="component" value="Unassembled WGS sequence"/>
</dbReference>
<evidence type="ECO:0000256" key="8">
    <source>
        <dbReference type="SAM" id="MobiDB-lite"/>
    </source>
</evidence>
<dbReference type="GO" id="GO:0019905">
    <property type="term" value="F:syntaxin binding"/>
    <property type="evidence" value="ECO:0007669"/>
    <property type="project" value="TreeGrafter"/>
</dbReference>
<protein>
    <submittedName>
        <fullName evidence="9">Uncharacterized protein</fullName>
    </submittedName>
</protein>
<feature type="region of interest" description="Disordered" evidence="8">
    <location>
        <begin position="1"/>
        <end position="41"/>
    </location>
</feature>
<dbReference type="GO" id="GO:0035494">
    <property type="term" value="P:SNARE complex disassembly"/>
    <property type="evidence" value="ECO:0007669"/>
    <property type="project" value="TreeGrafter"/>
</dbReference>
<dbReference type="InterPro" id="IPR036188">
    <property type="entry name" value="FAD/NAD-bd_sf"/>
</dbReference>
<evidence type="ECO:0000256" key="3">
    <source>
        <dbReference type="ARBA" id="ARBA00010050"/>
    </source>
</evidence>
<dbReference type="AlphaFoldDB" id="A0A4T0FFY1"/>
<dbReference type="InterPro" id="IPR011990">
    <property type="entry name" value="TPR-like_helical_dom_sf"/>
</dbReference>
<dbReference type="GO" id="GO:0007264">
    <property type="term" value="P:small GTPase-mediated signal transduction"/>
    <property type="evidence" value="ECO:0007669"/>
    <property type="project" value="InterPro"/>
</dbReference>
<keyword evidence="7" id="KW-0472">Membrane</keyword>
<dbReference type="Pfam" id="PF14938">
    <property type="entry name" value="SNAP"/>
    <property type="match status" value="1"/>
</dbReference>
<dbReference type="Gene3D" id="3.50.50.60">
    <property type="entry name" value="FAD/NAD(P)-binding domain"/>
    <property type="match status" value="1"/>
</dbReference>
<keyword evidence="6" id="KW-0653">Protein transport</keyword>
<dbReference type="Gene3D" id="1.25.40.10">
    <property type="entry name" value="Tetratricopeptide repeat domain"/>
    <property type="match status" value="1"/>
</dbReference>
<dbReference type="GO" id="GO:0005092">
    <property type="term" value="F:GDP-dissociation inhibitor activity"/>
    <property type="evidence" value="ECO:0007669"/>
    <property type="project" value="InterPro"/>
</dbReference>
<dbReference type="OrthoDB" id="9984275at2759"/>
<organism evidence="9 10">
    <name type="scientific">Wallemia hederae</name>
    <dbReference type="NCBI Taxonomy" id="1540922"/>
    <lineage>
        <taxon>Eukaryota</taxon>
        <taxon>Fungi</taxon>
        <taxon>Dikarya</taxon>
        <taxon>Basidiomycota</taxon>
        <taxon>Wallemiomycotina</taxon>
        <taxon>Wallemiomycetes</taxon>
        <taxon>Wallemiales</taxon>
        <taxon>Wallemiaceae</taxon>
        <taxon>Wallemia</taxon>
    </lineage>
</organism>
<comment type="similarity">
    <text evidence="2">Belongs to the Rab GDI family.</text>
</comment>
<keyword evidence="10" id="KW-1185">Reference proteome</keyword>
<keyword evidence="5" id="KW-0931">ER-Golgi transport</keyword>
<dbReference type="SUPFAM" id="SSF48452">
    <property type="entry name" value="TPR-like"/>
    <property type="match status" value="1"/>
</dbReference>
<comment type="caution">
    <text evidence="9">The sequence shown here is derived from an EMBL/GenBank/DDBJ whole genome shotgun (WGS) entry which is preliminary data.</text>
</comment>
<keyword evidence="4" id="KW-0813">Transport</keyword>
<dbReference type="PRINTS" id="PR00448">
    <property type="entry name" value="NSFATTACHMNT"/>
</dbReference>
<evidence type="ECO:0000256" key="7">
    <source>
        <dbReference type="ARBA" id="ARBA00023136"/>
    </source>
</evidence>
<proteinExistence type="inferred from homology"/>
<feature type="region of interest" description="Disordered" evidence="8">
    <location>
        <begin position="724"/>
        <end position="748"/>
    </location>
</feature>
<dbReference type="GO" id="GO:0005774">
    <property type="term" value="C:vacuolar membrane"/>
    <property type="evidence" value="ECO:0007669"/>
    <property type="project" value="TreeGrafter"/>
</dbReference>
<comment type="subcellular location">
    <subcellularLocation>
        <location evidence="1">Membrane</location>
        <topology evidence="1">Peripheral membrane protein</topology>
    </subcellularLocation>
</comment>
<dbReference type="GO" id="GO:0005483">
    <property type="term" value="F:soluble NSF attachment protein activity"/>
    <property type="evidence" value="ECO:0007669"/>
    <property type="project" value="UniProtKB-ARBA"/>
</dbReference>
<reference evidence="9 10" key="1">
    <citation type="submission" date="2019-03" db="EMBL/GenBank/DDBJ databases">
        <title>Sequencing 23 genomes of Wallemia ichthyophaga.</title>
        <authorList>
            <person name="Gostincar C."/>
        </authorList>
    </citation>
    <scope>NUCLEOTIDE SEQUENCE [LARGE SCALE GENOMIC DNA]</scope>
    <source>
        <strain evidence="9 10">EXF-5753</strain>
    </source>
</reference>
<comment type="similarity">
    <text evidence="3">Belongs to the SNAP family.</text>
</comment>
<evidence type="ECO:0000256" key="6">
    <source>
        <dbReference type="ARBA" id="ARBA00022927"/>
    </source>
</evidence>
<dbReference type="PANTHER" id="PTHR13768:SF8">
    <property type="entry name" value="ALPHA-SOLUBLE NSF ATTACHMENT PROTEIN"/>
    <property type="match status" value="1"/>
</dbReference>
<name>A0A4T0FFY1_9BASI</name>
<dbReference type="EMBL" id="SPNW01000074">
    <property type="protein sequence ID" value="TIA86790.1"/>
    <property type="molecule type" value="Genomic_DNA"/>
</dbReference>
<evidence type="ECO:0000313" key="10">
    <source>
        <dbReference type="Proteomes" id="UP000310189"/>
    </source>
</evidence>
<dbReference type="GO" id="GO:0006886">
    <property type="term" value="P:intracellular protein transport"/>
    <property type="evidence" value="ECO:0007669"/>
    <property type="project" value="InterPro"/>
</dbReference>
<evidence type="ECO:0000256" key="5">
    <source>
        <dbReference type="ARBA" id="ARBA00022892"/>
    </source>
</evidence>
<evidence type="ECO:0000256" key="1">
    <source>
        <dbReference type="ARBA" id="ARBA00004170"/>
    </source>
</evidence>
<evidence type="ECO:0000256" key="4">
    <source>
        <dbReference type="ARBA" id="ARBA00022448"/>
    </source>
</evidence>
<sequence length="748" mass="82051">MQLTTQPPRPTMGKSQGHALYQKAEKKANQSGGLFSWGSSATKERKQDAADMFRDAANKFKIDQCFKEAGDSFIRAGECAIKADEPNEANQHFWEAGKAYKQTAPELAIEAYQRAVNGLLEAGRFRQAADRMKEIASIHLTEQGDLTLALESYEKSAQWYEQEDARATASQCYKDVADIAAQLEQYKRAISNYDKVIKQSLESPLTRFSVKEYFFKAGLCWLAAGDIVDAGRAIASYTQLDPSFQQTREHKFLSGAIDAIEQGDQEQYTGLVVEYDKMTKLDNWKTTIMLKIKRSIDDEPGLTALASSGYKCLHVDHNDYYGGDWATIPLSQFPHSSTINTLTNAHKFLGSLSPSVLITQRSAQTQLEYIIRSTIFHYLEFRLVDAVIHRDADGAFTQIPKSKQEVFRSGVGVKEKRMLMKFLQSVANGDYKSQPSVAIKDLDVGLPEHILHSLLLSFGMACTLDEDAHATLDRISTFLHSHGAYGASSFLYAQYGGVGDIIQGYCRSSAVHGSTFILNRGVESASRRQAPDGGFEVRVSGIDEVFSVGAVIGEAEELAALGVAKKASQGSTQSTLGRAVLVLSKAPLLDPFPDSPIIVYAPGLAFRHAVHAHYEDAAAGVCPAGYYVAHFAVPLDTDAGEHNNLDTLFQPYVDSLAERAEDIAYLCVYADVQEDCSGESAGDTNVHVVSSKRTTTAPFVQPAEDAVKDAVRIFEAATGKSETEMFSGVKRGGDEENEEEEKEQGENI</sequence>
<evidence type="ECO:0000313" key="9">
    <source>
        <dbReference type="EMBL" id="TIA86790.1"/>
    </source>
</evidence>
<evidence type="ECO:0000256" key="2">
    <source>
        <dbReference type="ARBA" id="ARBA00005593"/>
    </source>
</evidence>
<dbReference type="GO" id="GO:0031201">
    <property type="term" value="C:SNARE complex"/>
    <property type="evidence" value="ECO:0007669"/>
    <property type="project" value="TreeGrafter"/>
</dbReference>
<dbReference type="SUPFAM" id="SSF51905">
    <property type="entry name" value="FAD/NAD(P)-binding domain"/>
    <property type="match status" value="1"/>
</dbReference>
<accession>A0A4T0FFY1</accession>